<feature type="region of interest" description="Disordered" evidence="1">
    <location>
        <begin position="203"/>
        <end position="259"/>
    </location>
</feature>
<gene>
    <name evidence="2" type="ORF">B0H16DRAFT_1728145</name>
</gene>
<dbReference type="EMBL" id="JARKIB010000094">
    <property type="protein sequence ID" value="KAJ7742612.1"/>
    <property type="molecule type" value="Genomic_DNA"/>
</dbReference>
<evidence type="ECO:0000256" key="1">
    <source>
        <dbReference type="SAM" id="MobiDB-lite"/>
    </source>
</evidence>
<dbReference type="AlphaFoldDB" id="A0AAD7N1R3"/>
<keyword evidence="3" id="KW-1185">Reference proteome</keyword>
<feature type="region of interest" description="Disordered" evidence="1">
    <location>
        <begin position="161"/>
        <end position="188"/>
    </location>
</feature>
<feature type="compositionally biased region" description="Polar residues" evidence="1">
    <location>
        <begin position="224"/>
        <end position="233"/>
    </location>
</feature>
<proteinExistence type="predicted"/>
<accession>A0AAD7N1R3</accession>
<dbReference type="Proteomes" id="UP001215598">
    <property type="component" value="Unassembled WGS sequence"/>
</dbReference>
<comment type="caution">
    <text evidence="2">The sequence shown here is derived from an EMBL/GenBank/DDBJ whole genome shotgun (WGS) entry which is preliminary data.</text>
</comment>
<protein>
    <submittedName>
        <fullName evidence="2">Uncharacterized protein</fullName>
    </submittedName>
</protein>
<evidence type="ECO:0000313" key="3">
    <source>
        <dbReference type="Proteomes" id="UP001215598"/>
    </source>
</evidence>
<reference evidence="2" key="1">
    <citation type="submission" date="2023-03" db="EMBL/GenBank/DDBJ databases">
        <title>Massive genome expansion in bonnet fungi (Mycena s.s.) driven by repeated elements and novel gene families across ecological guilds.</title>
        <authorList>
            <consortium name="Lawrence Berkeley National Laboratory"/>
            <person name="Harder C.B."/>
            <person name="Miyauchi S."/>
            <person name="Viragh M."/>
            <person name="Kuo A."/>
            <person name="Thoen E."/>
            <person name="Andreopoulos B."/>
            <person name="Lu D."/>
            <person name="Skrede I."/>
            <person name="Drula E."/>
            <person name="Henrissat B."/>
            <person name="Morin E."/>
            <person name="Kohler A."/>
            <person name="Barry K."/>
            <person name="LaButti K."/>
            <person name="Morin E."/>
            <person name="Salamov A."/>
            <person name="Lipzen A."/>
            <person name="Mereny Z."/>
            <person name="Hegedus B."/>
            <person name="Baldrian P."/>
            <person name="Stursova M."/>
            <person name="Weitz H."/>
            <person name="Taylor A."/>
            <person name="Grigoriev I.V."/>
            <person name="Nagy L.G."/>
            <person name="Martin F."/>
            <person name="Kauserud H."/>
        </authorList>
    </citation>
    <scope>NUCLEOTIDE SEQUENCE</scope>
    <source>
        <strain evidence="2">CBHHK182m</strain>
    </source>
</reference>
<feature type="compositionally biased region" description="Pro residues" evidence="1">
    <location>
        <begin position="161"/>
        <end position="170"/>
    </location>
</feature>
<evidence type="ECO:0000313" key="2">
    <source>
        <dbReference type="EMBL" id="KAJ7742612.1"/>
    </source>
</evidence>
<name>A0AAD7N1R3_9AGAR</name>
<organism evidence="2 3">
    <name type="scientific">Mycena metata</name>
    <dbReference type="NCBI Taxonomy" id="1033252"/>
    <lineage>
        <taxon>Eukaryota</taxon>
        <taxon>Fungi</taxon>
        <taxon>Dikarya</taxon>
        <taxon>Basidiomycota</taxon>
        <taxon>Agaricomycotina</taxon>
        <taxon>Agaricomycetes</taxon>
        <taxon>Agaricomycetidae</taxon>
        <taxon>Agaricales</taxon>
        <taxon>Marasmiineae</taxon>
        <taxon>Mycenaceae</taxon>
        <taxon>Mycena</taxon>
    </lineage>
</organism>
<sequence length="259" mass="28177">MLRAVALKGCFSHTVACVYACIPVSIRCVVSWRRALICICVVFTAATTPVPVRAHRATAVADTAVSFPPPQTITIPHRHPPAPKPCLFPLHRTLPTNRAALKTGTIGASTCTHCRCKRFLAGMLMQQGRPWPMLQPCMDLDLGQASLVRILNTVGAVFGGTPPPLHPPMPLRQERTTAAPVSPPTDSTRSHVMALLRRTAHPLSAVGSPAPTLPKRRWVETSAAAPSTGTNNHLHYPQPQNPANIDHYLRAPPRRREEQ</sequence>